<evidence type="ECO:0000313" key="1">
    <source>
        <dbReference type="EMBL" id="TFD95531.1"/>
    </source>
</evidence>
<accession>A0A4Y8KZU1</accession>
<sequence length="102" mass="11779">MEEMNGTEALRLAKEISQIPGMTFTIAFYPYSRVKGDASAKLTIKEGCTVRKQLPEDRFSIDSENFFLFSDKHGNPKTCYKILIRYMGFPQDGFKLRKIKMI</sequence>
<comment type="caution">
    <text evidence="1">The sequence shown here is derived from an EMBL/GenBank/DDBJ whole genome shotgun (WGS) entry which is preliminary data.</text>
</comment>
<dbReference type="Proteomes" id="UP000297861">
    <property type="component" value="Unassembled WGS sequence"/>
</dbReference>
<organism evidence="1 2">
    <name type="scientific">Dysgonomonas capnocytophagoides</name>
    <dbReference type="NCBI Taxonomy" id="45254"/>
    <lineage>
        <taxon>Bacteria</taxon>
        <taxon>Pseudomonadati</taxon>
        <taxon>Bacteroidota</taxon>
        <taxon>Bacteroidia</taxon>
        <taxon>Bacteroidales</taxon>
        <taxon>Dysgonomonadaceae</taxon>
        <taxon>Dysgonomonas</taxon>
    </lineage>
</organism>
<dbReference type="AlphaFoldDB" id="A0A4Y8KZU1"/>
<reference evidence="1 2" key="1">
    <citation type="submission" date="2019-03" db="EMBL/GenBank/DDBJ databases">
        <title>San Antonio Military Medical Center submission to MRSN (WRAIR), pending publication.</title>
        <authorList>
            <person name="Blyth D.M."/>
            <person name="Mccarthy S.L."/>
            <person name="Schall S.E."/>
            <person name="Stam J.A."/>
            <person name="Ong A.C."/>
            <person name="Mcgann P.T."/>
        </authorList>
    </citation>
    <scope>NUCLEOTIDE SEQUENCE [LARGE SCALE GENOMIC DNA]</scope>
    <source>
        <strain evidence="1 2">MRSN571793</strain>
    </source>
</reference>
<dbReference type="EMBL" id="SOML01000007">
    <property type="protein sequence ID" value="TFD95531.1"/>
    <property type="molecule type" value="Genomic_DNA"/>
</dbReference>
<proteinExistence type="predicted"/>
<dbReference type="RefSeq" id="WP_134436582.1">
    <property type="nucleotide sequence ID" value="NZ_SOML01000007.1"/>
</dbReference>
<protein>
    <submittedName>
        <fullName evidence="1">Uncharacterized protein</fullName>
    </submittedName>
</protein>
<dbReference type="OrthoDB" id="1043331at2"/>
<gene>
    <name evidence="1" type="ORF">E2605_11840</name>
</gene>
<evidence type="ECO:0000313" key="2">
    <source>
        <dbReference type="Proteomes" id="UP000297861"/>
    </source>
</evidence>
<name>A0A4Y8KZU1_9BACT</name>
<keyword evidence="2" id="KW-1185">Reference proteome</keyword>